<dbReference type="EMBL" id="CP036434">
    <property type="protein sequence ID" value="QDV08391.1"/>
    <property type="molecule type" value="Genomic_DNA"/>
</dbReference>
<dbReference type="AlphaFoldDB" id="A0A518EWE8"/>
<proteinExistence type="predicted"/>
<reference evidence="1 2" key="1">
    <citation type="submission" date="2019-02" db="EMBL/GenBank/DDBJ databases">
        <title>Deep-cultivation of Planctomycetes and their phenomic and genomic characterization uncovers novel biology.</title>
        <authorList>
            <person name="Wiegand S."/>
            <person name="Jogler M."/>
            <person name="Boedeker C."/>
            <person name="Pinto D."/>
            <person name="Vollmers J."/>
            <person name="Rivas-Marin E."/>
            <person name="Kohn T."/>
            <person name="Peeters S.H."/>
            <person name="Heuer A."/>
            <person name="Rast P."/>
            <person name="Oberbeckmann S."/>
            <person name="Bunk B."/>
            <person name="Jeske O."/>
            <person name="Meyerdierks A."/>
            <person name="Storesund J.E."/>
            <person name="Kallscheuer N."/>
            <person name="Luecker S."/>
            <person name="Lage O.M."/>
            <person name="Pohl T."/>
            <person name="Merkel B.J."/>
            <person name="Hornburger P."/>
            <person name="Mueller R.-W."/>
            <person name="Bruemmer F."/>
            <person name="Labrenz M."/>
            <person name="Spormann A.M."/>
            <person name="Op den Camp H."/>
            <person name="Overmann J."/>
            <person name="Amann R."/>
            <person name="Jetten M.S.M."/>
            <person name="Mascher T."/>
            <person name="Medema M.H."/>
            <person name="Devos D.P."/>
            <person name="Kaster A.-K."/>
            <person name="Ovreas L."/>
            <person name="Rohde M."/>
            <person name="Galperin M.Y."/>
            <person name="Jogler C."/>
        </authorList>
    </citation>
    <scope>NUCLEOTIDE SEQUENCE [LARGE SCALE GENOMIC DNA]</scope>
    <source>
        <strain evidence="1 2">Poly30</strain>
    </source>
</reference>
<organism evidence="1 2">
    <name type="scientific">Saltatorellus ferox</name>
    <dbReference type="NCBI Taxonomy" id="2528018"/>
    <lineage>
        <taxon>Bacteria</taxon>
        <taxon>Pseudomonadati</taxon>
        <taxon>Planctomycetota</taxon>
        <taxon>Planctomycetia</taxon>
        <taxon>Planctomycetia incertae sedis</taxon>
        <taxon>Saltatorellus</taxon>
    </lineage>
</organism>
<protein>
    <submittedName>
        <fullName evidence="1">Uncharacterized protein</fullName>
    </submittedName>
</protein>
<dbReference type="RefSeq" id="WP_145200963.1">
    <property type="nucleotide sequence ID" value="NZ_CP036434.1"/>
</dbReference>
<dbReference type="Proteomes" id="UP000320390">
    <property type="component" value="Chromosome"/>
</dbReference>
<sequence length="326" mass="35515">MQRSRLVPSGSLKAHATVAFCLVLAVAWSFAYLVPSWESRAHSVDPFAASSLGGVPRDAAAAPVVVRVTDDGACTISGEAASDSPHPVFLTALRYERAGETWIVADFVNIDLGDQRAFVLQGLIPGRWFVAARGFTDDSPAWGRSPAIELTAEHSFQRTSIVLKRFEVDVVVHGLPEELKDEVYLSMDWEEGDRVQVEGDEFLDLPDDACPRTDWLQTFGSLENVGTIWMVSHPPSEADGSTEDRLDTSVDPWGLARRRLSWITPAWEKPLSLHAPGPGRVTVTLHGLPGAEAARAHSVDLTPSLAKTVLEFSIDADTLPMSEDSF</sequence>
<evidence type="ECO:0000313" key="1">
    <source>
        <dbReference type="EMBL" id="QDV08391.1"/>
    </source>
</evidence>
<evidence type="ECO:0000313" key="2">
    <source>
        <dbReference type="Proteomes" id="UP000320390"/>
    </source>
</evidence>
<name>A0A518EWE8_9BACT</name>
<keyword evidence="2" id="KW-1185">Reference proteome</keyword>
<accession>A0A518EWE8</accession>
<gene>
    <name evidence="1" type="ORF">Poly30_39340</name>
</gene>